<dbReference type="Gene3D" id="3.90.550.10">
    <property type="entry name" value="Spore Coat Polysaccharide Biosynthesis Protein SpsA, Chain A"/>
    <property type="match status" value="1"/>
</dbReference>
<accession>A0A2A2TJ23</accession>
<dbReference type="GO" id="GO:0016757">
    <property type="term" value="F:glycosyltransferase activity"/>
    <property type="evidence" value="ECO:0007669"/>
    <property type="project" value="UniProtKB-KW"/>
</dbReference>
<evidence type="ECO:0008006" key="9">
    <source>
        <dbReference type="Google" id="ProtNLM"/>
    </source>
</evidence>
<feature type="domain" description="Glycosyltransferase 2-like" evidence="6">
    <location>
        <begin position="6"/>
        <end position="182"/>
    </location>
</feature>
<evidence type="ECO:0000313" key="8">
    <source>
        <dbReference type="Proteomes" id="UP000218238"/>
    </source>
</evidence>
<keyword evidence="3" id="KW-0328">Glycosyltransferase</keyword>
<evidence type="ECO:0000256" key="3">
    <source>
        <dbReference type="ARBA" id="ARBA00022676"/>
    </source>
</evidence>
<name>A0A2A2TJ23_9CYAN</name>
<dbReference type="InterPro" id="IPR029044">
    <property type="entry name" value="Nucleotide-diphossugar_trans"/>
</dbReference>
<comment type="caution">
    <text evidence="7">The sequence shown here is derived from an EMBL/GenBank/DDBJ whole genome shotgun (WGS) entry which is preliminary data.</text>
</comment>
<reference evidence="7 8" key="1">
    <citation type="submission" date="2017-08" db="EMBL/GenBank/DDBJ databases">
        <title>Draft genome sequence of filamentous cyanobacterium Calothrix elsteri CCALA 953.</title>
        <authorList>
            <person name="Gagunashvili A.N."/>
            <person name="Elster J."/>
            <person name="Andresson O.S."/>
        </authorList>
    </citation>
    <scope>NUCLEOTIDE SEQUENCE [LARGE SCALE GENOMIC DNA]</scope>
    <source>
        <strain evidence="7 8">CCALA 953</strain>
    </source>
</reference>
<proteinExistence type="inferred from homology"/>
<dbReference type="SUPFAM" id="SSF53756">
    <property type="entry name" value="UDP-Glycosyltransferase/glycogen phosphorylase"/>
    <property type="match status" value="1"/>
</dbReference>
<dbReference type="OrthoDB" id="9813495at2"/>
<keyword evidence="8" id="KW-1185">Reference proteome</keyword>
<dbReference type="AlphaFoldDB" id="A0A2A2TJ23"/>
<evidence type="ECO:0000259" key="5">
    <source>
        <dbReference type="Pfam" id="PF00534"/>
    </source>
</evidence>
<feature type="domain" description="Glycosyl transferase family 1" evidence="5">
    <location>
        <begin position="523"/>
        <end position="666"/>
    </location>
</feature>
<dbReference type="PANTHER" id="PTHR43179:SF12">
    <property type="entry name" value="GALACTOFURANOSYLTRANSFERASE GLFT2"/>
    <property type="match status" value="1"/>
</dbReference>
<comment type="pathway">
    <text evidence="1">Cell wall biogenesis; cell wall polysaccharide biosynthesis.</text>
</comment>
<evidence type="ECO:0000259" key="6">
    <source>
        <dbReference type="Pfam" id="PF00535"/>
    </source>
</evidence>
<evidence type="ECO:0000256" key="1">
    <source>
        <dbReference type="ARBA" id="ARBA00004776"/>
    </source>
</evidence>
<dbReference type="EMBL" id="NTFS01000116">
    <property type="protein sequence ID" value="PAX54331.1"/>
    <property type="molecule type" value="Genomic_DNA"/>
</dbReference>
<dbReference type="InterPro" id="IPR001173">
    <property type="entry name" value="Glyco_trans_2-like"/>
</dbReference>
<evidence type="ECO:0000313" key="7">
    <source>
        <dbReference type="EMBL" id="PAX54331.1"/>
    </source>
</evidence>
<dbReference type="RefSeq" id="WP_095721998.1">
    <property type="nucleotide sequence ID" value="NZ_NTFS01000116.1"/>
</dbReference>
<dbReference type="PANTHER" id="PTHR43179">
    <property type="entry name" value="RHAMNOSYLTRANSFERASE WBBL"/>
    <property type="match status" value="1"/>
</dbReference>
<evidence type="ECO:0000256" key="4">
    <source>
        <dbReference type="ARBA" id="ARBA00022679"/>
    </source>
</evidence>
<gene>
    <name evidence="7" type="ORF">CK510_12400</name>
</gene>
<sequence length="797" mass="92319">MHPTVTIIIPIYNAYEDTNQCIESVLKYTDKQHKILLVNDASSDPRIFELIKKFALEYTHIQMLQNQENLGFVQTCNRAFGESDRETDVILLNSDTIVTPQWLEKLTHAAYSSPYVATVTPLTNNGTVCSVPNWLEYNDIPEGQTILSFAQLIEKVSLRKYPHIPTAVGFCMYIKRKVLDEVGYFDAENFGRGYGEENDFCCRATKRGYFHIIDDATFVYHAGSKSFKAEKQKLIEDNSKVLARLHPRYFPEVHSLIQANPFKDIIDNIELQLKIDNFKRLSPLCFILHNSIDEPINNHLGGTEYHCAALISNISKTRPIYTLFFNQNSSLIEFDIYYQQQKINFKFPCEFQEKYRQQYFHHERHFLRLMVGILQYFQPKLIHIHHLIGLPLADAIAALQKVDIPYILSLHDYYLICPNYNLIDYQEKFCFEHKTAESCQVCIQKIFNQGEELKYQWSILCQNLLAGATLIIAPSKTAISYFEREYPQLNLQEKSKVIRHGIISQANQQITKISYNDKLHVNKKNQTLRVALVGSINIAKGAKLFIDLVDKISCQQEFVNSFSFEIIGRFNLPLPEHIKNVRIRNAYNREELGFLLENIDIAIFPNIWAETYCLTVDEVLSHGVPVIVTSVNAASDRVKEFGAGWVCNSTSADDFLNILIYLQKNPAEITKVLTKVQNFPIVCYEEMAQNYLNEYAKIQNCEINYDITLEISPEEIFQAYLLKSDLSIYQKELMEQSIETLQKELVELNQLKVMILAMETSKLWKIRVAWLNLKKRIGIKINDSWMQERGDKINSAR</sequence>
<dbReference type="InterPro" id="IPR001296">
    <property type="entry name" value="Glyco_trans_1"/>
</dbReference>
<organism evidence="7 8">
    <name type="scientific">Brunnivagina elsteri CCALA 953</name>
    <dbReference type="NCBI Taxonomy" id="987040"/>
    <lineage>
        <taxon>Bacteria</taxon>
        <taxon>Bacillati</taxon>
        <taxon>Cyanobacteriota</taxon>
        <taxon>Cyanophyceae</taxon>
        <taxon>Nostocales</taxon>
        <taxon>Calotrichaceae</taxon>
        <taxon>Brunnivagina</taxon>
    </lineage>
</organism>
<protein>
    <recommendedName>
        <fullName evidence="9">Glycosyltransferase</fullName>
    </recommendedName>
</protein>
<evidence type="ECO:0000256" key="2">
    <source>
        <dbReference type="ARBA" id="ARBA00006739"/>
    </source>
</evidence>
<dbReference type="SUPFAM" id="SSF53448">
    <property type="entry name" value="Nucleotide-diphospho-sugar transferases"/>
    <property type="match status" value="1"/>
</dbReference>
<keyword evidence="4" id="KW-0808">Transferase</keyword>
<dbReference type="Pfam" id="PF00535">
    <property type="entry name" value="Glycos_transf_2"/>
    <property type="match status" value="1"/>
</dbReference>
<dbReference type="Proteomes" id="UP000218238">
    <property type="component" value="Unassembled WGS sequence"/>
</dbReference>
<dbReference type="Pfam" id="PF00534">
    <property type="entry name" value="Glycos_transf_1"/>
    <property type="match status" value="1"/>
</dbReference>
<dbReference type="Gene3D" id="3.40.50.2000">
    <property type="entry name" value="Glycogen Phosphorylase B"/>
    <property type="match status" value="2"/>
</dbReference>
<comment type="similarity">
    <text evidence="2">Belongs to the glycosyltransferase 2 family.</text>
</comment>